<keyword evidence="3" id="KW-0333">Golgi apparatus</keyword>
<dbReference type="InterPro" id="IPR049176">
    <property type="entry name" value="COG5_N"/>
</dbReference>
<dbReference type="GO" id="GO:0006891">
    <property type="term" value="P:intra-Golgi vesicle-mediated transport"/>
    <property type="evidence" value="ECO:0007669"/>
    <property type="project" value="InterPro"/>
</dbReference>
<dbReference type="OMA" id="YFWRTLA"/>
<dbReference type="GeneID" id="2901496"/>
<evidence type="ECO:0000256" key="4">
    <source>
        <dbReference type="ARBA" id="ARBA00023136"/>
    </source>
</evidence>
<gene>
    <name evidence="7" type="ordered locus">DEHA2D02860g</name>
</gene>
<accession>Q6BT79</accession>
<keyword evidence="4" id="KW-0472">Membrane</keyword>
<dbReference type="Pfam" id="PF10392">
    <property type="entry name" value="COG5_N"/>
    <property type="match status" value="1"/>
</dbReference>
<dbReference type="InParanoid" id="Q6BT79"/>
<dbReference type="EMBL" id="CR382136">
    <property type="protein sequence ID" value="CAG86726.2"/>
    <property type="molecule type" value="Genomic_DNA"/>
</dbReference>
<proteinExistence type="predicted"/>
<evidence type="ECO:0000256" key="2">
    <source>
        <dbReference type="ARBA" id="ARBA00020974"/>
    </source>
</evidence>
<dbReference type="KEGG" id="dha:DEHA2D02860g"/>
<dbReference type="GO" id="GO:0017119">
    <property type="term" value="C:Golgi transport complex"/>
    <property type="evidence" value="ECO:0007669"/>
    <property type="project" value="InterPro"/>
</dbReference>
<evidence type="ECO:0000313" key="7">
    <source>
        <dbReference type="EMBL" id="CAG86726.2"/>
    </source>
</evidence>
<dbReference type="RefSeq" id="XP_458591.2">
    <property type="nucleotide sequence ID" value="XM_458591.1"/>
</dbReference>
<name>Q6BT79_DEBHA</name>
<reference evidence="7 8" key="1">
    <citation type="journal article" date="2004" name="Nature">
        <title>Genome evolution in yeasts.</title>
        <authorList>
            <consortium name="Genolevures"/>
            <person name="Dujon B."/>
            <person name="Sherman D."/>
            <person name="Fischer G."/>
            <person name="Durrens P."/>
            <person name="Casaregola S."/>
            <person name="Lafontaine I."/>
            <person name="de Montigny J."/>
            <person name="Marck C."/>
            <person name="Neuveglise C."/>
            <person name="Talla E."/>
            <person name="Goffard N."/>
            <person name="Frangeul L."/>
            <person name="Aigle M."/>
            <person name="Anthouard V."/>
            <person name="Babour A."/>
            <person name="Barbe V."/>
            <person name="Barnay S."/>
            <person name="Blanchin S."/>
            <person name="Beckerich J.M."/>
            <person name="Beyne E."/>
            <person name="Bleykasten C."/>
            <person name="Boisrame A."/>
            <person name="Boyer J."/>
            <person name="Cattolico L."/>
            <person name="Confanioleri F."/>
            <person name="de Daruvar A."/>
            <person name="Despons L."/>
            <person name="Fabre E."/>
            <person name="Fairhead C."/>
            <person name="Ferry-Dumazet H."/>
            <person name="Groppi A."/>
            <person name="Hantraye F."/>
            <person name="Hennequin C."/>
            <person name="Jauniaux N."/>
            <person name="Joyet P."/>
            <person name="Kachouri R."/>
            <person name="Kerrest A."/>
            <person name="Koszul R."/>
            <person name="Lemaire M."/>
            <person name="Lesur I."/>
            <person name="Ma L."/>
            <person name="Muller H."/>
            <person name="Nicaud J.M."/>
            <person name="Nikolski M."/>
            <person name="Oztas S."/>
            <person name="Ozier-Kalogeropoulos O."/>
            <person name="Pellenz S."/>
            <person name="Potier S."/>
            <person name="Richard G.F."/>
            <person name="Straub M.L."/>
            <person name="Suleau A."/>
            <person name="Swennene D."/>
            <person name="Tekaia F."/>
            <person name="Wesolowski-Louvel M."/>
            <person name="Westhof E."/>
            <person name="Wirth B."/>
            <person name="Zeniou-Meyer M."/>
            <person name="Zivanovic I."/>
            <person name="Bolotin-Fukuhara M."/>
            <person name="Thierry A."/>
            <person name="Bouchier C."/>
            <person name="Caudron B."/>
            <person name="Scarpelli C."/>
            <person name="Gaillardin C."/>
            <person name="Weissenbach J."/>
            <person name="Wincker P."/>
            <person name="Souciet J.L."/>
        </authorList>
    </citation>
    <scope>NUCLEOTIDE SEQUENCE [LARGE SCALE GENOMIC DNA]</scope>
    <source>
        <strain evidence="8">ATCC 36239 / CBS 767 / BCRC 21394 / JCM 1990 / NBRC 0083 / IGC 2968</strain>
    </source>
</reference>
<feature type="domain" description="Conserved oligomeric Golgi complex subunit 5 N-terminal" evidence="5">
    <location>
        <begin position="15"/>
        <end position="147"/>
    </location>
</feature>
<protein>
    <recommendedName>
        <fullName evidence="2">Conserved oligomeric Golgi complex subunit 5</fullName>
    </recommendedName>
</protein>
<evidence type="ECO:0000259" key="5">
    <source>
        <dbReference type="Pfam" id="PF10392"/>
    </source>
</evidence>
<evidence type="ECO:0000256" key="3">
    <source>
        <dbReference type="ARBA" id="ARBA00023034"/>
    </source>
</evidence>
<dbReference type="VEuPathDB" id="FungiDB:DEHA2D02860g"/>
<evidence type="ECO:0000256" key="1">
    <source>
        <dbReference type="ARBA" id="ARBA00004395"/>
    </source>
</evidence>
<dbReference type="STRING" id="284592.Q6BT79"/>
<dbReference type="PANTHER" id="PTHR13228">
    <property type="entry name" value="CONSERVED OLIGOMERIC GOLGI COMPLEX COMPONENT 5"/>
    <property type="match status" value="1"/>
</dbReference>
<dbReference type="Pfam" id="PF20649">
    <property type="entry name" value="COG5_C"/>
    <property type="match status" value="1"/>
</dbReference>
<keyword evidence="8" id="KW-1185">Reference proteome</keyword>
<dbReference type="eggNOG" id="ENOG502QQP3">
    <property type="taxonomic scope" value="Eukaryota"/>
</dbReference>
<dbReference type="OrthoDB" id="18786at2759"/>
<evidence type="ECO:0000313" key="8">
    <source>
        <dbReference type="Proteomes" id="UP000000599"/>
    </source>
</evidence>
<dbReference type="AlphaFoldDB" id="Q6BT79"/>
<sequence>MESMTENKNGLEDFEAFLETSFQPLQFANDLLLATNDKNGSELDGLTPLKKLKFDIDECDKRMASIASTNYESLMSNFSQIEKTRSLVNEQINPSVERVNNSFERIKSGVIQPYEEALKKNNALKRIHLTLNLLRGAGYFMFLVQQLEEIEKLNTKAEDQSNSKKDIIRLAKLHIQISQLYKNEKEQNNSKIKNSNANILSIKLIRDYEAIQINKQNALINEWVQSISNDFNHHISFSVTNIELQNKLIALYTLNKKEYLQIIEKSINKHVQVSLTQLSRSLQSPRNFNAIINEVKDTSSDFLDKLENILSSCDISNTNNKDNTGNLLDETISNNSINSLFDLYWPVLSYKFKKNIVATMARGGPIAKNLKIYFEGIRNSINENFKGNEEGNLLIDAIDVIEGSK</sequence>
<comment type="subcellular location">
    <subcellularLocation>
        <location evidence="1">Golgi apparatus membrane</location>
        <topology evidence="1">Peripheral membrane protein</topology>
    </subcellularLocation>
</comment>
<organism evidence="7 8">
    <name type="scientific">Debaryomyces hansenii (strain ATCC 36239 / CBS 767 / BCRC 21394 / JCM 1990 / NBRC 0083 / IGC 2968)</name>
    <name type="common">Yeast</name>
    <name type="synonym">Torulaspora hansenii</name>
    <dbReference type="NCBI Taxonomy" id="284592"/>
    <lineage>
        <taxon>Eukaryota</taxon>
        <taxon>Fungi</taxon>
        <taxon>Dikarya</taxon>
        <taxon>Ascomycota</taxon>
        <taxon>Saccharomycotina</taxon>
        <taxon>Pichiomycetes</taxon>
        <taxon>Debaryomycetaceae</taxon>
        <taxon>Debaryomyces</taxon>
    </lineage>
</organism>
<dbReference type="FunCoup" id="Q6BT79">
    <property type="interactions" value="45"/>
</dbReference>
<dbReference type="InterPro" id="IPR048485">
    <property type="entry name" value="COG5_helical"/>
</dbReference>
<evidence type="ECO:0000259" key="6">
    <source>
        <dbReference type="Pfam" id="PF20649"/>
    </source>
</evidence>
<dbReference type="InterPro" id="IPR019465">
    <property type="entry name" value="Cog5"/>
</dbReference>
<dbReference type="HOGENOM" id="CLU_060138_1_0_1"/>
<feature type="domain" description="Conserved oligomeric Golgi complex subunit 5 helical" evidence="6">
    <location>
        <begin position="201"/>
        <end position="385"/>
    </location>
</feature>
<dbReference type="GO" id="GO:0000139">
    <property type="term" value="C:Golgi membrane"/>
    <property type="evidence" value="ECO:0007669"/>
    <property type="project" value="UniProtKB-SubCell"/>
</dbReference>
<dbReference type="Proteomes" id="UP000000599">
    <property type="component" value="Chromosome D"/>
</dbReference>
<dbReference type="PANTHER" id="PTHR13228:SF3">
    <property type="entry name" value="CONSERVED OLIGOMERIC GOLGI COMPLEX SUBUNIT 5"/>
    <property type="match status" value="1"/>
</dbReference>